<gene>
    <name evidence="6" type="ORF">QCA50_011553</name>
</gene>
<keyword evidence="2" id="KW-0472">Membrane</keyword>
<feature type="domain" description="Glutaminase A central" evidence="4">
    <location>
        <begin position="333"/>
        <end position="674"/>
    </location>
</feature>
<evidence type="ECO:0000313" key="7">
    <source>
        <dbReference type="Proteomes" id="UP001385951"/>
    </source>
</evidence>
<keyword evidence="7" id="KW-1185">Reference proteome</keyword>
<evidence type="ECO:0000259" key="5">
    <source>
        <dbReference type="Pfam" id="PF17168"/>
    </source>
</evidence>
<feature type="region of interest" description="Disordered" evidence="1">
    <location>
        <begin position="815"/>
        <end position="836"/>
    </location>
</feature>
<evidence type="ECO:0000259" key="4">
    <source>
        <dbReference type="Pfam" id="PF16335"/>
    </source>
</evidence>
<sequence>MLIHSGISFVVAALLPLTLGQQLPLVLPLAVKSPYLNYWTRDLKLGTNWTAFWNGRTNGWEGMIRIDSLTYQWLGKGFQHALPNTVTNIQITPTKTIVAYTAGPAKITATFLSPIEKSDPIAQSMPFTYVAMDITFTDNLNHDVQVYMDITGEFVTSHDEEEITWYMKETGRTQFFEIRRANAQQDVEVDEIAQDIGIVLGTLQGPETSISSSVEPNSWTQFNESGIVTSTPLTPPQINGNPSGDQRKRLSITKDLRNISGNSSAFSVLFAIGAYRNASVSFTGELQPRAPLFAAKYATVSDMMDTFLSDYTDAQTRADDIDKLIFSSIGDRSDNYRNLVSIAARQTMATTELTVGTGTDGQWNMSDIKMFMKDIGDSLRVNPVEKIYASFPFFLFINATYAGQLLSPLLEFQNSHPNEKYAVRDLGQAYPQTGGGFIRHQQPVEHTSSMLIMSLAQLKYSGDKTLASQYYSLLHKWAEYLVESTLNPPDVTTIDGGPQENSTNLVIKGIIGIKAMSEISNLTGRLYDSKNYASVASEYLNEWISRVSPLNDAQYLPVFLDQHSIWAKIYNTYADALLGINLIPANIYELQARFYNAQSSASSGIPENSTTNVINTASTLFSAATLDVSIQDNIITPLWNYALDKTQPLSTTYAPDNVPHGAPASPALGAAFAPLVLGMEKPIIQPDPTLQRPKSVKHSILGPIIGGVLGGFALISLISLTLWRRYRHVRQRNTVEGSLSEPQPFTSLRSTDGLFTAYPRKAEVEMEHSNTPSSNPRNENQGRFSQSIPSGPQNYYSVNGRIIELSAELQALQHGIRDDQSSVYSPPPSYATRPVD</sequence>
<organism evidence="6 7">
    <name type="scientific">Cerrena zonata</name>
    <dbReference type="NCBI Taxonomy" id="2478898"/>
    <lineage>
        <taxon>Eukaryota</taxon>
        <taxon>Fungi</taxon>
        <taxon>Dikarya</taxon>
        <taxon>Basidiomycota</taxon>
        <taxon>Agaricomycotina</taxon>
        <taxon>Agaricomycetes</taxon>
        <taxon>Polyporales</taxon>
        <taxon>Cerrenaceae</taxon>
        <taxon>Cerrena</taxon>
    </lineage>
</organism>
<comment type="caution">
    <text evidence="6">The sequence shown here is derived from an EMBL/GenBank/DDBJ whole genome shotgun (WGS) entry which is preliminary data.</text>
</comment>
<evidence type="ECO:0000313" key="6">
    <source>
        <dbReference type="EMBL" id="KAK7685190.1"/>
    </source>
</evidence>
<evidence type="ECO:0000256" key="1">
    <source>
        <dbReference type="SAM" id="MobiDB-lite"/>
    </source>
</evidence>
<evidence type="ECO:0008006" key="8">
    <source>
        <dbReference type="Google" id="ProtNLM"/>
    </source>
</evidence>
<evidence type="ECO:0000256" key="2">
    <source>
        <dbReference type="SAM" id="Phobius"/>
    </source>
</evidence>
<name>A0AAW0G237_9APHY</name>
<feature type="chain" id="PRO_5043732199" description="DUF1793-domain-containing protein" evidence="3">
    <location>
        <begin position="21"/>
        <end position="836"/>
    </location>
</feature>
<feature type="domain" description="Glutaminase A N-terminal" evidence="5">
    <location>
        <begin position="94"/>
        <end position="325"/>
    </location>
</feature>
<feature type="region of interest" description="Disordered" evidence="1">
    <location>
        <begin position="764"/>
        <end position="792"/>
    </location>
</feature>
<accession>A0AAW0G237</accession>
<keyword evidence="3" id="KW-0732">Signal</keyword>
<dbReference type="InterPro" id="IPR033433">
    <property type="entry name" value="GtaA_N"/>
</dbReference>
<dbReference type="PANTHER" id="PTHR31987">
    <property type="entry name" value="GLUTAMINASE A-RELATED"/>
    <property type="match status" value="1"/>
</dbReference>
<dbReference type="Pfam" id="PF17168">
    <property type="entry name" value="DUF5127"/>
    <property type="match status" value="1"/>
</dbReference>
<dbReference type="AlphaFoldDB" id="A0AAW0G237"/>
<keyword evidence="2" id="KW-1133">Transmembrane helix</keyword>
<dbReference type="PANTHER" id="PTHR31987:SF1">
    <property type="entry name" value="GLUTAMINASE A"/>
    <property type="match status" value="1"/>
</dbReference>
<reference evidence="6 7" key="1">
    <citation type="submission" date="2022-09" db="EMBL/GenBank/DDBJ databases">
        <authorList>
            <person name="Palmer J.M."/>
        </authorList>
    </citation>
    <scope>NUCLEOTIDE SEQUENCE [LARGE SCALE GENOMIC DNA]</scope>
    <source>
        <strain evidence="6 7">DSM 7382</strain>
    </source>
</reference>
<feature type="signal peptide" evidence="3">
    <location>
        <begin position="1"/>
        <end position="20"/>
    </location>
</feature>
<feature type="compositionally biased region" description="Polar residues" evidence="1">
    <location>
        <begin position="769"/>
        <end position="792"/>
    </location>
</feature>
<keyword evidence="2" id="KW-0812">Transmembrane</keyword>
<dbReference type="InterPro" id="IPR052743">
    <property type="entry name" value="Glutaminase_GtaA"/>
</dbReference>
<protein>
    <recommendedName>
        <fullName evidence="8">DUF1793-domain-containing protein</fullName>
    </recommendedName>
</protein>
<feature type="transmembrane region" description="Helical" evidence="2">
    <location>
        <begin position="700"/>
        <end position="723"/>
    </location>
</feature>
<dbReference type="InterPro" id="IPR032514">
    <property type="entry name" value="GtaA_central"/>
</dbReference>
<proteinExistence type="predicted"/>
<dbReference type="Proteomes" id="UP001385951">
    <property type="component" value="Unassembled WGS sequence"/>
</dbReference>
<evidence type="ECO:0000256" key="3">
    <source>
        <dbReference type="SAM" id="SignalP"/>
    </source>
</evidence>
<dbReference type="Pfam" id="PF16335">
    <property type="entry name" value="GtaA_6_Hairpin"/>
    <property type="match status" value="1"/>
</dbReference>
<dbReference type="EMBL" id="JASBNA010000021">
    <property type="protein sequence ID" value="KAK7685190.1"/>
    <property type="molecule type" value="Genomic_DNA"/>
</dbReference>